<evidence type="ECO:0000256" key="6">
    <source>
        <dbReference type="SAM" id="Phobius"/>
    </source>
</evidence>
<feature type="transmembrane region" description="Helical" evidence="6">
    <location>
        <begin position="511"/>
        <end position="534"/>
    </location>
</feature>
<evidence type="ECO:0000256" key="5">
    <source>
        <dbReference type="SAM" id="MobiDB-lite"/>
    </source>
</evidence>
<dbReference type="KEGG" id="hma:rrnAC1444"/>
<organism evidence="7 8">
    <name type="scientific">Haloarcula marismortui (strain ATCC 43049 / DSM 3752 / JCM 8966 / VKM B-1809)</name>
    <name type="common">Halobacterium marismortui</name>
    <dbReference type="NCBI Taxonomy" id="272569"/>
    <lineage>
        <taxon>Archaea</taxon>
        <taxon>Methanobacteriati</taxon>
        <taxon>Methanobacteriota</taxon>
        <taxon>Stenosarchaea group</taxon>
        <taxon>Halobacteria</taxon>
        <taxon>Halobacteriales</taxon>
        <taxon>Haloarculaceae</taxon>
        <taxon>Haloarcula</taxon>
    </lineage>
</organism>
<dbReference type="PaxDb" id="272569-rrnAC1444"/>
<dbReference type="NCBIfam" id="NF037981">
    <property type="entry name" value="NCS2_1"/>
    <property type="match status" value="1"/>
</dbReference>
<dbReference type="Proteomes" id="UP000001169">
    <property type="component" value="Chromosome I"/>
</dbReference>
<feature type="region of interest" description="Disordered" evidence="5">
    <location>
        <begin position="42"/>
        <end position="69"/>
    </location>
</feature>
<protein>
    <submittedName>
        <fullName evidence="7">Xanthine/uracil permease family protein</fullName>
    </submittedName>
</protein>
<feature type="transmembrane region" description="Helical" evidence="6">
    <location>
        <begin position="315"/>
        <end position="336"/>
    </location>
</feature>
<evidence type="ECO:0000256" key="4">
    <source>
        <dbReference type="ARBA" id="ARBA00023136"/>
    </source>
</evidence>
<feature type="transmembrane region" description="Helical" evidence="6">
    <location>
        <begin position="460"/>
        <end position="478"/>
    </location>
</feature>
<feature type="transmembrane region" description="Helical" evidence="6">
    <location>
        <begin position="175"/>
        <end position="194"/>
    </location>
</feature>
<feature type="transmembrane region" description="Helical" evidence="6">
    <location>
        <begin position="430"/>
        <end position="448"/>
    </location>
</feature>
<evidence type="ECO:0000256" key="2">
    <source>
        <dbReference type="ARBA" id="ARBA00022692"/>
    </source>
</evidence>
<dbReference type="GO" id="GO:0022857">
    <property type="term" value="F:transmembrane transporter activity"/>
    <property type="evidence" value="ECO:0007669"/>
    <property type="project" value="InterPro"/>
</dbReference>
<feature type="transmembrane region" description="Helical" evidence="6">
    <location>
        <begin position="87"/>
        <end position="108"/>
    </location>
</feature>
<dbReference type="PATRIC" id="fig|272569.17.peg.2139"/>
<dbReference type="GO" id="GO:0016020">
    <property type="term" value="C:membrane"/>
    <property type="evidence" value="ECO:0007669"/>
    <property type="project" value="UniProtKB-SubCell"/>
</dbReference>
<dbReference type="InterPro" id="IPR006043">
    <property type="entry name" value="NCS2"/>
</dbReference>
<dbReference type="EMBL" id="AY596297">
    <property type="protein sequence ID" value="AAV46369.1"/>
    <property type="molecule type" value="Genomic_DNA"/>
</dbReference>
<dbReference type="HOGENOM" id="CLU_017959_5_4_2"/>
<keyword evidence="8" id="KW-1185">Reference proteome</keyword>
<dbReference type="EnsemblBacteria" id="AAV46369">
    <property type="protein sequence ID" value="AAV46369"/>
    <property type="gene ID" value="rrnAC1444"/>
</dbReference>
<dbReference type="PANTHER" id="PTHR11119">
    <property type="entry name" value="XANTHINE-URACIL / VITAMIN C PERMEASE FAMILY MEMBER"/>
    <property type="match status" value="1"/>
</dbReference>
<evidence type="ECO:0000256" key="3">
    <source>
        <dbReference type="ARBA" id="ARBA00022989"/>
    </source>
</evidence>
<proteinExistence type="predicted"/>
<sequence>MSKTVSERAKSVFLSRRAGPAAAGPTSKEYVSGVAVPWVASMTDATPPDDRQNPTTPEEPETAGFVEYGIDDKPPRKQAILLGVQHYLTMIGASVAIPLGLAGAMGMFEAAPDQVGRLIGTFFVVSGIATLAQTTLGNRYPIVQGGTFSMLAPGLAIIGVLAQQGADWQTMLVELQGAVIVAGIVEVVIGYSGLMGKLKRYVGPIVIAPVIALIGLALFNVPQIANPNFGSPGTGQNWWLLGLTMLSIIACSQYLDRRHRAFKLFPVLLGILFAWTVAALLSVTGVFAAGSVSYVSLGSVTSAPLVQPIYPFQWGLPQFTPGFIVGMFAGMLASVVESFGDYHSVARIAGRGAPNSSRINDGIGMEGVGNVFAGIMGTGNGCTSYTENVGAIAITGVASRYVVQIGAAVMILVGYFGPAGQLFATIPSPIIGGLYIVMFGQIAAVGLSQLKYVDLDANRNVFIVGFALFAGLAVPEYMSQVGQGMDVGGATALQQGLAAVPVLGSVLGTDVVATTLFVMGGTGMVVGGIVAFVLDNTVPGTREERGLAAWAALTEDDSEYVSALDRIRGRGGDRPSAVSDD</sequence>
<evidence type="ECO:0000256" key="1">
    <source>
        <dbReference type="ARBA" id="ARBA00004141"/>
    </source>
</evidence>
<feature type="transmembrane region" description="Helical" evidence="6">
    <location>
        <begin position="237"/>
        <end position="255"/>
    </location>
</feature>
<feature type="transmembrane region" description="Helical" evidence="6">
    <location>
        <begin position="114"/>
        <end position="133"/>
    </location>
</feature>
<feature type="transmembrane region" description="Helical" evidence="6">
    <location>
        <begin position="267"/>
        <end position="295"/>
    </location>
</feature>
<evidence type="ECO:0000313" key="8">
    <source>
        <dbReference type="Proteomes" id="UP000001169"/>
    </source>
</evidence>
<dbReference type="STRING" id="272569.rrnAC1444"/>
<keyword evidence="2 6" id="KW-0812">Transmembrane</keyword>
<dbReference type="Pfam" id="PF00860">
    <property type="entry name" value="Xan_ur_permease"/>
    <property type="match status" value="1"/>
</dbReference>
<feature type="transmembrane region" description="Helical" evidence="6">
    <location>
        <begin position="201"/>
        <end position="225"/>
    </location>
</feature>
<accession>Q5V282</accession>
<dbReference type="eggNOG" id="arCOG02805">
    <property type="taxonomic scope" value="Archaea"/>
</dbReference>
<feature type="transmembrane region" description="Helical" evidence="6">
    <location>
        <begin position="145"/>
        <end position="163"/>
    </location>
</feature>
<keyword evidence="3 6" id="KW-1133">Transmembrane helix</keyword>
<dbReference type="AlphaFoldDB" id="Q5V282"/>
<keyword evidence="4 6" id="KW-0472">Membrane</keyword>
<name>Q5V282_HALMA</name>
<gene>
    <name evidence="7" type="primary">xup</name>
    <name evidence="7" type="ordered locus">rrnAC1444</name>
</gene>
<reference evidence="7 8" key="1">
    <citation type="journal article" date="2004" name="Genome Res.">
        <title>Genome sequence of Haloarcula marismortui: a halophilic archaeon from the Dead Sea.</title>
        <authorList>
            <person name="Baliga N.S."/>
            <person name="Bonneau R."/>
            <person name="Facciotti M.T."/>
            <person name="Pan M."/>
            <person name="Glusman G."/>
            <person name="Deutsch E.W."/>
            <person name="Shannon P."/>
            <person name="Chiu Y."/>
            <person name="Weng R.S."/>
            <person name="Gan R.R."/>
            <person name="Hung P."/>
            <person name="Date S.V."/>
            <person name="Marcotte E."/>
            <person name="Hood L."/>
            <person name="Ng W.V."/>
        </authorList>
    </citation>
    <scope>NUCLEOTIDE SEQUENCE [LARGE SCALE GENOMIC DNA]</scope>
    <source>
        <strain evidence="8">ATCC 43049 / DSM 3752 / JCM 8966 / VKM B-1809</strain>
    </source>
</reference>
<evidence type="ECO:0000313" key="7">
    <source>
        <dbReference type="EMBL" id="AAV46369.1"/>
    </source>
</evidence>
<comment type="subcellular location">
    <subcellularLocation>
        <location evidence="1">Membrane</location>
        <topology evidence="1">Multi-pass membrane protein</topology>
    </subcellularLocation>
</comment>